<dbReference type="GO" id="GO:0009073">
    <property type="term" value="P:aromatic amino acid family biosynthetic process"/>
    <property type="evidence" value="ECO:0007669"/>
    <property type="project" value="UniProtKB-KW"/>
</dbReference>
<evidence type="ECO:0000256" key="1">
    <source>
        <dbReference type="ARBA" id="ARBA00004811"/>
    </source>
</evidence>
<dbReference type="InterPro" id="IPR013792">
    <property type="entry name" value="RNA3'P_cycl/enolpyr_Trfase_a/b"/>
</dbReference>
<dbReference type="Gene3D" id="3.65.10.10">
    <property type="entry name" value="Enolpyruvate transferase domain"/>
    <property type="match status" value="2"/>
</dbReference>
<feature type="binding site" evidence="8">
    <location>
        <position position="415"/>
    </location>
    <ligand>
        <name>phosphoenolpyruvate</name>
        <dbReference type="ChEBI" id="CHEBI:58702"/>
    </ligand>
</feature>
<dbReference type="OrthoDB" id="9809920at2"/>
<evidence type="ECO:0000256" key="5">
    <source>
        <dbReference type="ARBA" id="ARBA00022679"/>
    </source>
</evidence>
<dbReference type="FunCoup" id="A0A543B223">
    <property type="interactions" value="218"/>
</dbReference>
<organism evidence="11 12">
    <name type="scientific">Stackebrandtia endophytica</name>
    <dbReference type="NCBI Taxonomy" id="1496996"/>
    <lineage>
        <taxon>Bacteria</taxon>
        <taxon>Bacillati</taxon>
        <taxon>Actinomycetota</taxon>
        <taxon>Actinomycetes</taxon>
        <taxon>Glycomycetales</taxon>
        <taxon>Glycomycetaceae</taxon>
        <taxon>Stackebrandtia</taxon>
    </lineage>
</organism>
<dbReference type="InterPro" id="IPR001986">
    <property type="entry name" value="Enolpyruvate_Tfrase_dom"/>
</dbReference>
<evidence type="ECO:0000256" key="4">
    <source>
        <dbReference type="ARBA" id="ARBA00022605"/>
    </source>
</evidence>
<dbReference type="AlphaFoldDB" id="A0A543B223"/>
<feature type="binding site" evidence="8">
    <location>
        <position position="176"/>
    </location>
    <ligand>
        <name>3-phosphoshikimate</name>
        <dbReference type="ChEBI" id="CHEBI:145989"/>
    </ligand>
</feature>
<dbReference type="InterPro" id="IPR006264">
    <property type="entry name" value="EPSP_synthase"/>
</dbReference>
<comment type="pathway">
    <text evidence="1 8">Metabolic intermediate biosynthesis; chorismate biosynthesis; chorismate from D-erythrose 4-phosphate and phosphoenolpyruvate: step 6/7.</text>
</comment>
<dbReference type="GO" id="GO:0005737">
    <property type="term" value="C:cytoplasm"/>
    <property type="evidence" value="ECO:0007669"/>
    <property type="project" value="UniProtKB-SubCell"/>
</dbReference>
<feature type="binding site" evidence="8">
    <location>
        <position position="349"/>
    </location>
    <ligand>
        <name>phosphoenolpyruvate</name>
        <dbReference type="ChEBI" id="CHEBI:58702"/>
    </ligand>
</feature>
<evidence type="ECO:0000256" key="3">
    <source>
        <dbReference type="ARBA" id="ARBA00022490"/>
    </source>
</evidence>
<dbReference type="CDD" id="cd01556">
    <property type="entry name" value="EPSP_synthase"/>
    <property type="match status" value="1"/>
</dbReference>
<feature type="binding site" evidence="8">
    <location>
        <position position="31"/>
    </location>
    <ligand>
        <name>3-phosphoshikimate</name>
        <dbReference type="ChEBI" id="CHEBI:145989"/>
    </ligand>
</feature>
<feature type="binding site" evidence="8">
    <location>
        <position position="176"/>
    </location>
    <ligand>
        <name>phosphoenolpyruvate</name>
        <dbReference type="ChEBI" id="CHEBI:58702"/>
    </ligand>
</feature>
<dbReference type="EC" id="2.5.1.19" evidence="8"/>
<dbReference type="GO" id="GO:0003866">
    <property type="term" value="F:3-phosphoshikimate 1-carboxyvinyltransferase activity"/>
    <property type="evidence" value="ECO:0007669"/>
    <property type="project" value="UniProtKB-UniRule"/>
</dbReference>
<feature type="binding site" evidence="8">
    <location>
        <position position="174"/>
    </location>
    <ligand>
        <name>3-phosphoshikimate</name>
        <dbReference type="ChEBI" id="CHEBI:145989"/>
    </ligand>
</feature>
<evidence type="ECO:0000256" key="6">
    <source>
        <dbReference type="ARBA" id="ARBA00023141"/>
    </source>
</evidence>
<sequence length="432" mass="45209">MTDTSAPAAQRWRAPSASNPVHAKVALPGSKSMMARALVLTAAGVTASSLTAPLRARDTSLMVAALRAMGTRIDTEDDAVWQVQPGALRGPTQIDCGLAGTVMRFLPPLAATATGAIAFDGDPHARTRPMAPLLDALEQLGANIDRSAEGGLPFTITGMGRLAGGEVTMNAALSSQFISGLLLSGPLFDQGLTVRHDGPPVPSAPHVRMTVDMLRAAGAVVDDSQRDTWRVEPGRLSGRTWNIEPDLSNAAPFMAAALITNGSTTIPGWPQETSQPGDLLRDVLVEFGGRVELSDAGMTARGDGRIRGIDIDLSEAGELTPVIAAIAALAETPSTLRGIGHLRGHETDRLAALTTEINGLGGDVTATEDVLRIRPRKLHGGVFNTYDDHRMAQAAAVIGLAVPEVELSDVACTSKTLPDFPHMWDQLLGTGS</sequence>
<keyword evidence="5 8" id="KW-0808">Transferase</keyword>
<keyword evidence="3 8" id="KW-0963">Cytoplasm</keyword>
<dbReference type="InParanoid" id="A0A543B223"/>
<feature type="domain" description="Enolpyruvate transferase" evidence="10">
    <location>
        <begin position="17"/>
        <end position="422"/>
    </location>
</feature>
<dbReference type="InterPro" id="IPR023193">
    <property type="entry name" value="EPSP_synthase_CS"/>
</dbReference>
<comment type="function">
    <text evidence="8">Catalyzes the transfer of the enolpyruvyl moiety of phosphoenolpyruvate (PEP) to the 5-hydroxyl of shikimate-3-phosphate (S3P) to produce enolpyruvyl shikimate-3-phosphate and inorganic phosphate.</text>
</comment>
<evidence type="ECO:0000256" key="9">
    <source>
        <dbReference type="SAM" id="MobiDB-lite"/>
    </source>
</evidence>
<feature type="binding site" evidence="8">
    <location>
        <position position="128"/>
    </location>
    <ligand>
        <name>phosphoenolpyruvate</name>
        <dbReference type="ChEBI" id="CHEBI:58702"/>
    </ligand>
</feature>
<feature type="binding site" evidence="8">
    <location>
        <position position="345"/>
    </location>
    <ligand>
        <name>3-phosphoshikimate</name>
        <dbReference type="ChEBI" id="CHEBI:145989"/>
    </ligand>
</feature>
<dbReference type="GO" id="GO:0009423">
    <property type="term" value="P:chorismate biosynthetic process"/>
    <property type="evidence" value="ECO:0007669"/>
    <property type="project" value="UniProtKB-UniRule"/>
</dbReference>
<feature type="binding site" evidence="8">
    <location>
        <position position="175"/>
    </location>
    <ligand>
        <name>3-phosphoshikimate</name>
        <dbReference type="ChEBI" id="CHEBI:145989"/>
    </ligand>
</feature>
<evidence type="ECO:0000256" key="2">
    <source>
        <dbReference type="ARBA" id="ARBA00009948"/>
    </source>
</evidence>
<feature type="binding site" evidence="8">
    <location>
        <position position="31"/>
    </location>
    <ligand>
        <name>phosphoenolpyruvate</name>
        <dbReference type="ChEBI" id="CHEBI:58702"/>
    </ligand>
</feature>
<comment type="catalytic activity">
    <reaction evidence="7">
        <text>3-phosphoshikimate + phosphoenolpyruvate = 5-O-(1-carboxyvinyl)-3-phosphoshikimate + phosphate</text>
        <dbReference type="Rhea" id="RHEA:21256"/>
        <dbReference type="ChEBI" id="CHEBI:43474"/>
        <dbReference type="ChEBI" id="CHEBI:57701"/>
        <dbReference type="ChEBI" id="CHEBI:58702"/>
        <dbReference type="ChEBI" id="CHEBI:145989"/>
        <dbReference type="EC" id="2.5.1.19"/>
    </reaction>
    <physiologicalReaction direction="left-to-right" evidence="7">
        <dbReference type="Rhea" id="RHEA:21257"/>
    </physiologicalReaction>
</comment>
<keyword evidence="6 8" id="KW-0057">Aromatic amino acid biosynthesis</keyword>
<comment type="caution">
    <text evidence="11">The sequence shown here is derived from an EMBL/GenBank/DDBJ whole genome shotgun (WGS) entry which is preliminary data.</text>
</comment>
<dbReference type="InterPro" id="IPR036968">
    <property type="entry name" value="Enolpyruvate_Tfrase_sf"/>
</dbReference>
<dbReference type="GO" id="GO:0008652">
    <property type="term" value="P:amino acid biosynthetic process"/>
    <property type="evidence" value="ECO:0007669"/>
    <property type="project" value="UniProtKB-KW"/>
</dbReference>
<dbReference type="PROSITE" id="PS00885">
    <property type="entry name" value="EPSP_SYNTHASE_2"/>
    <property type="match status" value="1"/>
</dbReference>
<dbReference type="HAMAP" id="MF_00210">
    <property type="entry name" value="EPSP_synth"/>
    <property type="match status" value="1"/>
</dbReference>
<dbReference type="UniPathway" id="UPA00053">
    <property type="reaction ID" value="UER00089"/>
</dbReference>
<dbReference type="FunFam" id="3.65.10.10:FF:000011">
    <property type="entry name" value="3-phosphoshikimate 1-carboxyvinyltransferase"/>
    <property type="match status" value="1"/>
</dbReference>
<evidence type="ECO:0000256" key="7">
    <source>
        <dbReference type="ARBA" id="ARBA00044633"/>
    </source>
</evidence>
<feature type="binding site" evidence="8">
    <location>
        <position position="203"/>
    </location>
    <ligand>
        <name>3-phosphoshikimate</name>
        <dbReference type="ChEBI" id="CHEBI:145989"/>
    </ligand>
</feature>
<name>A0A543B223_9ACTN</name>
<proteinExistence type="inferred from homology"/>
<feature type="active site" description="Proton acceptor" evidence="8">
    <location>
        <position position="318"/>
    </location>
</feature>
<feature type="binding site" evidence="8">
    <location>
        <position position="100"/>
    </location>
    <ligand>
        <name>phosphoenolpyruvate</name>
        <dbReference type="ChEBI" id="CHEBI:58702"/>
    </ligand>
</feature>
<dbReference type="FunFam" id="3.65.10.10:FF:000010">
    <property type="entry name" value="3-phosphoshikimate 1-carboxyvinyltransferase"/>
    <property type="match status" value="1"/>
</dbReference>
<dbReference type="PANTHER" id="PTHR21090:SF5">
    <property type="entry name" value="PENTAFUNCTIONAL AROM POLYPEPTIDE"/>
    <property type="match status" value="1"/>
</dbReference>
<gene>
    <name evidence="8" type="primary">aroA</name>
    <name evidence="11" type="ORF">FB566_4480</name>
</gene>
<feature type="binding site" evidence="8">
    <location>
        <position position="390"/>
    </location>
    <ligand>
        <name>phosphoenolpyruvate</name>
        <dbReference type="ChEBI" id="CHEBI:58702"/>
    </ligand>
</feature>
<comment type="subcellular location">
    <subcellularLocation>
        <location evidence="8">Cytoplasm</location>
    </subcellularLocation>
</comment>
<dbReference type="Proteomes" id="UP000317043">
    <property type="component" value="Unassembled WGS sequence"/>
</dbReference>
<dbReference type="PANTHER" id="PTHR21090">
    <property type="entry name" value="AROM/DEHYDROQUINATE SYNTHASE"/>
    <property type="match status" value="1"/>
</dbReference>
<keyword evidence="4 8" id="KW-0028">Amino-acid biosynthesis</keyword>
<evidence type="ECO:0000313" key="12">
    <source>
        <dbReference type="Proteomes" id="UP000317043"/>
    </source>
</evidence>
<dbReference type="PROSITE" id="PS00104">
    <property type="entry name" value="EPSP_SYNTHASE_1"/>
    <property type="match status" value="1"/>
</dbReference>
<dbReference type="RefSeq" id="WP_142043777.1">
    <property type="nucleotide sequence ID" value="NZ_JBHTGS010000002.1"/>
</dbReference>
<comment type="similarity">
    <text evidence="2 8">Belongs to the EPSP synthase family.</text>
</comment>
<accession>A0A543B223</accession>
<evidence type="ECO:0000313" key="11">
    <source>
        <dbReference type="EMBL" id="TQL78883.1"/>
    </source>
</evidence>
<comment type="caution">
    <text evidence="8">Lacks conserved residue(s) required for the propagation of feature annotation.</text>
</comment>
<reference evidence="11 12" key="1">
    <citation type="submission" date="2019-06" db="EMBL/GenBank/DDBJ databases">
        <title>Sequencing the genomes of 1000 actinobacteria strains.</title>
        <authorList>
            <person name="Klenk H.-P."/>
        </authorList>
    </citation>
    <scope>NUCLEOTIDE SEQUENCE [LARGE SCALE GENOMIC DNA]</scope>
    <source>
        <strain evidence="11 12">DSM 45928</strain>
    </source>
</reference>
<evidence type="ECO:0000259" key="10">
    <source>
        <dbReference type="Pfam" id="PF00275"/>
    </source>
</evidence>
<feature type="binding site" evidence="8">
    <location>
        <position position="32"/>
    </location>
    <ligand>
        <name>3-phosphoshikimate</name>
        <dbReference type="ChEBI" id="CHEBI:145989"/>
    </ligand>
</feature>
<feature type="binding site" evidence="8">
    <location>
        <position position="318"/>
    </location>
    <ligand>
        <name>3-phosphoshikimate</name>
        <dbReference type="ChEBI" id="CHEBI:145989"/>
    </ligand>
</feature>
<dbReference type="EMBL" id="VFOW01000001">
    <property type="protein sequence ID" value="TQL78883.1"/>
    <property type="molecule type" value="Genomic_DNA"/>
</dbReference>
<protein>
    <recommendedName>
        <fullName evidence="8">3-phosphoshikimate 1-carboxyvinyltransferase</fullName>
        <ecNumber evidence="8">2.5.1.19</ecNumber>
    </recommendedName>
    <alternativeName>
        <fullName evidence="8">5-enolpyruvylshikimate-3-phosphate synthase</fullName>
        <shortName evidence="8">EPSP synthase</shortName>
        <shortName evidence="8">EPSPS</shortName>
    </alternativeName>
</protein>
<keyword evidence="12" id="KW-1185">Reference proteome</keyword>
<feature type="region of interest" description="Disordered" evidence="9">
    <location>
        <begin position="1"/>
        <end position="20"/>
    </location>
</feature>
<dbReference type="NCBIfam" id="TIGR01356">
    <property type="entry name" value="aroA"/>
    <property type="match status" value="1"/>
</dbReference>
<feature type="binding site" evidence="8">
    <location>
        <position position="36"/>
    </location>
    <ligand>
        <name>3-phosphoshikimate</name>
        <dbReference type="ChEBI" id="CHEBI:145989"/>
    </ligand>
</feature>
<evidence type="ECO:0000256" key="8">
    <source>
        <dbReference type="HAMAP-Rule" id="MF_00210"/>
    </source>
</evidence>
<comment type="subunit">
    <text evidence="8">Monomer.</text>
</comment>
<dbReference type="Pfam" id="PF00275">
    <property type="entry name" value="EPSP_synthase"/>
    <property type="match status" value="1"/>
</dbReference>
<dbReference type="PIRSF" id="PIRSF000505">
    <property type="entry name" value="EPSPS"/>
    <property type="match status" value="1"/>
</dbReference>
<dbReference type="SUPFAM" id="SSF55205">
    <property type="entry name" value="EPT/RTPC-like"/>
    <property type="match status" value="1"/>
</dbReference>